<sequence length="167" mass="19323">MQNTPTLLEVMKLLTQVATAQRQMQDQMALLQKQLTEVNAKTECTNKTLLRFETTQQSNERRIQSINTQLNWLRNQTATYHTRINSPLLERFHGVVSSKAFVIMNVKRFVASSDCSVTVSRKPTIIDLFSSLERMWKMNYEIQFGLSRHCSPVHDDGPNKQYTQTAK</sequence>
<evidence type="ECO:0000313" key="1">
    <source>
        <dbReference type="EMBL" id="ORY48271.1"/>
    </source>
</evidence>
<comment type="caution">
    <text evidence="1">The sequence shown here is derived from an EMBL/GenBank/DDBJ whole genome shotgun (WGS) entry which is preliminary data.</text>
</comment>
<gene>
    <name evidence="1" type="ORF">BCR33DRAFT_782640</name>
</gene>
<organism evidence="1 2">
    <name type="scientific">Rhizoclosmatium globosum</name>
    <dbReference type="NCBI Taxonomy" id="329046"/>
    <lineage>
        <taxon>Eukaryota</taxon>
        <taxon>Fungi</taxon>
        <taxon>Fungi incertae sedis</taxon>
        <taxon>Chytridiomycota</taxon>
        <taxon>Chytridiomycota incertae sedis</taxon>
        <taxon>Chytridiomycetes</taxon>
        <taxon>Chytridiales</taxon>
        <taxon>Chytriomycetaceae</taxon>
        <taxon>Rhizoclosmatium</taxon>
    </lineage>
</organism>
<proteinExistence type="predicted"/>
<protein>
    <submittedName>
        <fullName evidence="1">Uncharacterized protein</fullName>
    </submittedName>
</protein>
<dbReference type="AlphaFoldDB" id="A0A1Y2CML5"/>
<accession>A0A1Y2CML5</accession>
<keyword evidence="2" id="KW-1185">Reference proteome</keyword>
<evidence type="ECO:0000313" key="2">
    <source>
        <dbReference type="Proteomes" id="UP000193642"/>
    </source>
</evidence>
<dbReference type="Proteomes" id="UP000193642">
    <property type="component" value="Unassembled WGS sequence"/>
</dbReference>
<reference evidence="1 2" key="1">
    <citation type="submission" date="2016-07" db="EMBL/GenBank/DDBJ databases">
        <title>Pervasive Adenine N6-methylation of Active Genes in Fungi.</title>
        <authorList>
            <consortium name="DOE Joint Genome Institute"/>
            <person name="Mondo S.J."/>
            <person name="Dannebaum R.O."/>
            <person name="Kuo R.C."/>
            <person name="Labutti K."/>
            <person name="Haridas S."/>
            <person name="Kuo A."/>
            <person name="Salamov A."/>
            <person name="Ahrendt S.R."/>
            <person name="Lipzen A."/>
            <person name="Sullivan W."/>
            <person name="Andreopoulos W.B."/>
            <person name="Clum A."/>
            <person name="Lindquist E."/>
            <person name="Daum C."/>
            <person name="Ramamoorthy G.K."/>
            <person name="Gryganskyi A."/>
            <person name="Culley D."/>
            <person name="Magnuson J.K."/>
            <person name="James T.Y."/>
            <person name="O'Malley M.A."/>
            <person name="Stajich J.E."/>
            <person name="Spatafora J.W."/>
            <person name="Visel A."/>
            <person name="Grigoriev I.V."/>
        </authorList>
    </citation>
    <scope>NUCLEOTIDE SEQUENCE [LARGE SCALE GENOMIC DNA]</scope>
    <source>
        <strain evidence="1 2">JEL800</strain>
    </source>
</reference>
<name>A0A1Y2CML5_9FUNG</name>
<dbReference type="EMBL" id="MCGO01000012">
    <property type="protein sequence ID" value="ORY48271.1"/>
    <property type="molecule type" value="Genomic_DNA"/>
</dbReference>